<dbReference type="InterPro" id="IPR048565">
    <property type="entry name" value="S1_RRP4"/>
</dbReference>
<reference evidence="11 12" key="1">
    <citation type="journal article" date="2024" name="Science">
        <title>Giant polyketide synthase enzymes in the biosynthesis of giant marine polyether toxins.</title>
        <authorList>
            <person name="Fallon T.R."/>
            <person name="Shende V.V."/>
            <person name="Wierzbicki I.H."/>
            <person name="Pendleton A.L."/>
            <person name="Watervoot N.F."/>
            <person name="Auber R.P."/>
            <person name="Gonzalez D.J."/>
            <person name="Wisecaver J.H."/>
            <person name="Moore B.S."/>
        </authorList>
    </citation>
    <scope>NUCLEOTIDE SEQUENCE [LARGE SCALE GENOMIC DNA]</scope>
    <source>
        <strain evidence="11 12">12B1</strain>
    </source>
</reference>
<dbReference type="SUPFAM" id="SSF50249">
    <property type="entry name" value="Nucleic acid-binding proteins"/>
    <property type="match status" value="1"/>
</dbReference>
<dbReference type="InterPro" id="IPR026699">
    <property type="entry name" value="Exosome_RNA_bind1/RRP40/RRP4"/>
</dbReference>
<evidence type="ECO:0000256" key="5">
    <source>
        <dbReference type="ARBA" id="ARBA00022884"/>
    </source>
</evidence>
<gene>
    <name evidence="11" type="ORF">AB1Y20_000811</name>
</gene>
<dbReference type="GO" id="GO:0071034">
    <property type="term" value="P:CUT catabolic process"/>
    <property type="evidence" value="ECO:0007669"/>
    <property type="project" value="TreeGrafter"/>
</dbReference>
<evidence type="ECO:0000256" key="6">
    <source>
        <dbReference type="ARBA" id="ARBA00023242"/>
    </source>
</evidence>
<keyword evidence="12" id="KW-1185">Reference proteome</keyword>
<evidence type="ECO:0000256" key="4">
    <source>
        <dbReference type="ARBA" id="ARBA00022835"/>
    </source>
</evidence>
<accession>A0AB34K6F3</accession>
<keyword evidence="6" id="KW-0539">Nucleus</keyword>
<evidence type="ECO:0000259" key="9">
    <source>
        <dbReference type="Pfam" id="PF15985"/>
    </source>
</evidence>
<dbReference type="Pfam" id="PF14382">
    <property type="entry name" value="ECR1_N"/>
    <property type="match status" value="1"/>
</dbReference>
<dbReference type="Pfam" id="PF21266">
    <property type="entry name" value="S1_RRP4"/>
    <property type="match status" value="1"/>
</dbReference>
<feature type="domain" description="K Homology" evidence="9">
    <location>
        <begin position="167"/>
        <end position="207"/>
    </location>
</feature>
<comment type="caution">
    <text evidence="11">The sequence shown here is derived from an EMBL/GenBank/DDBJ whole genome shotgun (WGS) entry which is preliminary data.</text>
</comment>
<dbReference type="CDD" id="cd05789">
    <property type="entry name" value="S1_Rrp4"/>
    <property type="match status" value="1"/>
</dbReference>
<dbReference type="FunFam" id="2.40.50.140:FF:000038">
    <property type="entry name" value="Exosome complex component RRP4"/>
    <property type="match status" value="1"/>
</dbReference>
<dbReference type="GO" id="GO:0003723">
    <property type="term" value="F:RNA binding"/>
    <property type="evidence" value="ECO:0007669"/>
    <property type="project" value="UniProtKB-KW"/>
</dbReference>
<proteinExistence type="inferred from homology"/>
<keyword evidence="4" id="KW-0271">Exosome</keyword>
<protein>
    <recommendedName>
        <fullName evidence="13">Ribosomal RNA-processing protein 4</fullName>
    </recommendedName>
</protein>
<dbReference type="PANTHER" id="PTHR21321">
    <property type="entry name" value="PNAS-3 RELATED"/>
    <property type="match status" value="1"/>
</dbReference>
<evidence type="ECO:0000313" key="11">
    <source>
        <dbReference type="EMBL" id="KAL1529881.1"/>
    </source>
</evidence>
<evidence type="ECO:0000256" key="1">
    <source>
        <dbReference type="ARBA" id="ARBA00004123"/>
    </source>
</evidence>
<keyword evidence="5" id="KW-0694">RNA-binding</keyword>
<dbReference type="AlphaFoldDB" id="A0AB34K6F3"/>
<dbReference type="GO" id="GO:0071038">
    <property type="term" value="P:TRAMP-dependent tRNA surveillance pathway"/>
    <property type="evidence" value="ECO:0007669"/>
    <property type="project" value="TreeGrafter"/>
</dbReference>
<comment type="similarity">
    <text evidence="2">Belongs to the RRP4 family.</text>
</comment>
<evidence type="ECO:0000259" key="10">
    <source>
        <dbReference type="Pfam" id="PF21266"/>
    </source>
</evidence>
<dbReference type="Gene3D" id="2.40.50.140">
    <property type="entry name" value="Nucleic acid-binding proteins"/>
    <property type="match status" value="1"/>
</dbReference>
<dbReference type="GO" id="GO:0071051">
    <property type="term" value="P:poly(A)-dependent snoRNA 3'-end processing"/>
    <property type="evidence" value="ECO:0007669"/>
    <property type="project" value="TreeGrafter"/>
</dbReference>
<evidence type="ECO:0000259" key="8">
    <source>
        <dbReference type="Pfam" id="PF14382"/>
    </source>
</evidence>
<dbReference type="GO" id="GO:0071035">
    <property type="term" value="P:nuclear polyadenylation-dependent rRNA catabolic process"/>
    <property type="evidence" value="ECO:0007669"/>
    <property type="project" value="TreeGrafter"/>
</dbReference>
<sequence>MAPRHFSFVSPSPLPKARSYMPVVTPGDVLPAEPGFLRGHGTMVRQDGALIATVAGTVERVNKLVCVRPLRSRYSGEVGDVVVCRIIEVGQKRWKVDVNGRQDGVVMLSSINLPGGEQRRRTAEDQLNMRQFYVEHDLLSAEVQAFFQDGSMSLHTRSLKYGKLQDGVLVVVNPSLVKRLTQHFHRFKFGVDVIFAMNGYLWVSAGPEGETEQLADGQGMLNDVGIGDTESSDRSAPRPPTREQREKICRVRNALVALDTTALAVSPSTVATVYTASLQFAVKDMLLPHVISTIIAPAMAPWPELTTQAAAAARIQHHDCE</sequence>
<dbReference type="Pfam" id="PF15985">
    <property type="entry name" value="KH_6"/>
    <property type="match status" value="1"/>
</dbReference>
<dbReference type="GO" id="GO:0000177">
    <property type="term" value="C:cytoplasmic exosome (RNase complex)"/>
    <property type="evidence" value="ECO:0007669"/>
    <property type="project" value="TreeGrafter"/>
</dbReference>
<dbReference type="InterPro" id="IPR025721">
    <property type="entry name" value="Exosome_cplx_N_dom"/>
</dbReference>
<dbReference type="Gene3D" id="2.40.50.100">
    <property type="match status" value="1"/>
</dbReference>
<feature type="domain" description="RRP4 S1" evidence="10">
    <location>
        <begin position="73"/>
        <end position="144"/>
    </location>
</feature>
<dbReference type="SUPFAM" id="SSF110324">
    <property type="entry name" value="Ribosomal L27 protein-like"/>
    <property type="match status" value="1"/>
</dbReference>
<dbReference type="GO" id="GO:0034475">
    <property type="term" value="P:U4 snRNA 3'-end processing"/>
    <property type="evidence" value="ECO:0007669"/>
    <property type="project" value="TreeGrafter"/>
</dbReference>
<evidence type="ECO:0000313" key="12">
    <source>
        <dbReference type="Proteomes" id="UP001515480"/>
    </source>
</evidence>
<comment type="subcellular location">
    <subcellularLocation>
        <location evidence="1">Nucleus</location>
    </subcellularLocation>
</comment>
<dbReference type="GO" id="GO:0000176">
    <property type="term" value="C:nuclear exosome (RNase complex)"/>
    <property type="evidence" value="ECO:0007669"/>
    <property type="project" value="TreeGrafter"/>
</dbReference>
<dbReference type="InterPro" id="IPR012340">
    <property type="entry name" value="NA-bd_OB-fold"/>
</dbReference>
<dbReference type="GO" id="GO:0000467">
    <property type="term" value="P:exonucleolytic trimming to generate mature 3'-end of 5.8S rRNA from tricistronic rRNA transcript (SSU-rRNA, 5.8S rRNA, LSU-rRNA)"/>
    <property type="evidence" value="ECO:0007669"/>
    <property type="project" value="TreeGrafter"/>
</dbReference>
<evidence type="ECO:0000256" key="3">
    <source>
        <dbReference type="ARBA" id="ARBA00022552"/>
    </source>
</evidence>
<dbReference type="SUPFAM" id="SSF54791">
    <property type="entry name" value="Eukaryotic type KH-domain (KH-domain type I)"/>
    <property type="match status" value="1"/>
</dbReference>
<dbReference type="InterPro" id="IPR004088">
    <property type="entry name" value="KH_dom_type_1"/>
</dbReference>
<feature type="region of interest" description="Disordered" evidence="7">
    <location>
        <begin position="219"/>
        <end position="245"/>
    </location>
</feature>
<evidence type="ECO:0008006" key="13">
    <source>
        <dbReference type="Google" id="ProtNLM"/>
    </source>
</evidence>
<feature type="compositionally biased region" description="Basic and acidic residues" evidence="7">
    <location>
        <begin position="231"/>
        <end position="245"/>
    </location>
</feature>
<organism evidence="11 12">
    <name type="scientific">Prymnesium parvum</name>
    <name type="common">Toxic golden alga</name>
    <dbReference type="NCBI Taxonomy" id="97485"/>
    <lineage>
        <taxon>Eukaryota</taxon>
        <taxon>Haptista</taxon>
        <taxon>Haptophyta</taxon>
        <taxon>Prymnesiophyceae</taxon>
        <taxon>Prymnesiales</taxon>
        <taxon>Prymnesiaceae</taxon>
        <taxon>Prymnesium</taxon>
    </lineage>
</organism>
<dbReference type="Proteomes" id="UP001515480">
    <property type="component" value="Unassembled WGS sequence"/>
</dbReference>
<dbReference type="CDD" id="cd22525">
    <property type="entry name" value="KH-I_Rrp4_eukar"/>
    <property type="match status" value="1"/>
</dbReference>
<feature type="domain" description="Exosome complex component N-terminal" evidence="8">
    <location>
        <begin position="23"/>
        <end position="61"/>
    </location>
</feature>
<evidence type="ECO:0000256" key="2">
    <source>
        <dbReference type="ARBA" id="ARBA00009155"/>
    </source>
</evidence>
<dbReference type="InterPro" id="IPR036612">
    <property type="entry name" value="KH_dom_type_1_sf"/>
</dbReference>
<keyword evidence="3" id="KW-0698">rRNA processing</keyword>
<evidence type="ECO:0000256" key="7">
    <source>
        <dbReference type="SAM" id="MobiDB-lite"/>
    </source>
</evidence>
<dbReference type="PANTHER" id="PTHR21321:SF4">
    <property type="entry name" value="EXOSOME COMPLEX COMPONENT RRP4"/>
    <property type="match status" value="1"/>
</dbReference>
<name>A0AB34K6F3_PRYPA</name>
<dbReference type="EMBL" id="JBGBPQ010000001">
    <property type="protein sequence ID" value="KAL1529881.1"/>
    <property type="molecule type" value="Genomic_DNA"/>
</dbReference>